<dbReference type="Proteomes" id="UP000664835">
    <property type="component" value="Unassembled WGS sequence"/>
</dbReference>
<dbReference type="Pfam" id="PF11582">
    <property type="entry name" value="DUF3240"/>
    <property type="match status" value="1"/>
</dbReference>
<evidence type="ECO:0000313" key="1">
    <source>
        <dbReference type="EMBL" id="MBO1927309.1"/>
    </source>
</evidence>
<keyword evidence="2" id="KW-1185">Reference proteome</keyword>
<protein>
    <submittedName>
        <fullName evidence="1">DUF3240 family protein</fullName>
    </submittedName>
</protein>
<sequence>MSLPQHFEQCIFRLQFDSDIYDGVTDALLSYAHRELTFVALPVQAHTYPLENITEQVSGYKDKTLLEVTIQCDEAQAIYQHLRSELPSANLQLQLMPLLTPQWL</sequence>
<dbReference type="InterPro" id="IPR021634">
    <property type="entry name" value="DUF3240"/>
</dbReference>
<reference evidence="1 2" key="1">
    <citation type="submission" date="2021-03" db="EMBL/GenBank/DDBJ databases">
        <title>Thiomicrorhabdus sp.nov.,novel sulfur-oxidizing bacteria isolated from coastal sediment.</title>
        <authorList>
            <person name="Liu X."/>
        </authorList>
    </citation>
    <scope>NUCLEOTIDE SEQUENCE [LARGE SCALE GENOMIC DNA]</scope>
    <source>
        <strain evidence="1 2">6S2-11</strain>
    </source>
</reference>
<comment type="caution">
    <text evidence="1">The sequence shown here is derived from an EMBL/GenBank/DDBJ whole genome shotgun (WGS) entry which is preliminary data.</text>
</comment>
<dbReference type="InterPro" id="IPR015867">
    <property type="entry name" value="N-reg_PII/ATP_PRibTrfase_C"/>
</dbReference>
<name>A0ABS3Q5P9_9GAMM</name>
<accession>A0ABS3Q5P9</accession>
<organism evidence="1 2">
    <name type="scientific">Thiomicrorhabdus marina</name>
    <dbReference type="NCBI Taxonomy" id="2818442"/>
    <lineage>
        <taxon>Bacteria</taxon>
        <taxon>Pseudomonadati</taxon>
        <taxon>Pseudomonadota</taxon>
        <taxon>Gammaproteobacteria</taxon>
        <taxon>Thiotrichales</taxon>
        <taxon>Piscirickettsiaceae</taxon>
        <taxon>Thiomicrorhabdus</taxon>
    </lineage>
</organism>
<dbReference type="Gene3D" id="3.30.70.120">
    <property type="match status" value="1"/>
</dbReference>
<gene>
    <name evidence="1" type="ORF">J3998_06930</name>
</gene>
<dbReference type="RefSeq" id="WP_208149148.1">
    <property type="nucleotide sequence ID" value="NZ_JAGETV010000009.1"/>
</dbReference>
<dbReference type="EMBL" id="JAGETV010000009">
    <property type="protein sequence ID" value="MBO1927309.1"/>
    <property type="molecule type" value="Genomic_DNA"/>
</dbReference>
<proteinExistence type="predicted"/>
<evidence type="ECO:0000313" key="2">
    <source>
        <dbReference type="Proteomes" id="UP000664835"/>
    </source>
</evidence>